<keyword evidence="4" id="KW-0489">Methyltransferase</keyword>
<gene>
    <name evidence="4" type="ORF">ciss_14580</name>
</gene>
<keyword evidence="4" id="KW-0808">Transferase</keyword>
<evidence type="ECO:0000313" key="5">
    <source>
        <dbReference type="Proteomes" id="UP000187338"/>
    </source>
</evidence>
<feature type="domain" description="Methylguanine DNA methyltransferase ribonuclease-like" evidence="3">
    <location>
        <begin position="6"/>
        <end position="76"/>
    </location>
</feature>
<dbReference type="Proteomes" id="UP000187338">
    <property type="component" value="Unassembled WGS sequence"/>
</dbReference>
<comment type="caution">
    <text evidence="4">The sequence shown here is derived from an EMBL/GenBank/DDBJ whole genome shotgun (WGS) entry which is preliminary data.</text>
</comment>
<dbReference type="Pfam" id="PF02870">
    <property type="entry name" value="Methyltransf_1N"/>
    <property type="match status" value="1"/>
</dbReference>
<feature type="domain" description="Methylated-DNA-[protein]-cysteine S-methyltransferase DNA binding" evidence="2">
    <location>
        <begin position="81"/>
        <end position="131"/>
    </location>
</feature>
<name>A0A1L8D2X1_9THEO</name>
<dbReference type="STRING" id="661089.ciss_14580"/>
<accession>A0A1L8D2X1</accession>
<keyword evidence="1" id="KW-0227">DNA damage</keyword>
<evidence type="ECO:0000259" key="2">
    <source>
        <dbReference type="Pfam" id="PF01035"/>
    </source>
</evidence>
<dbReference type="OrthoDB" id="9789813at2"/>
<dbReference type="GO" id="GO:0003908">
    <property type="term" value="F:methylated-DNA-[protein]-cysteine S-methyltransferase activity"/>
    <property type="evidence" value="ECO:0007669"/>
    <property type="project" value="InterPro"/>
</dbReference>
<evidence type="ECO:0000313" key="4">
    <source>
        <dbReference type="EMBL" id="GAV25525.1"/>
    </source>
</evidence>
<proteinExistence type="predicted"/>
<dbReference type="SUPFAM" id="SSF46767">
    <property type="entry name" value="Methylated DNA-protein cysteine methyltransferase, C-terminal domain"/>
    <property type="match status" value="1"/>
</dbReference>
<dbReference type="InterPro" id="IPR036388">
    <property type="entry name" value="WH-like_DNA-bd_sf"/>
</dbReference>
<organism evidence="4 5">
    <name type="scientific">Carboxydothermus islandicus</name>
    <dbReference type="NCBI Taxonomy" id="661089"/>
    <lineage>
        <taxon>Bacteria</taxon>
        <taxon>Bacillati</taxon>
        <taxon>Bacillota</taxon>
        <taxon>Clostridia</taxon>
        <taxon>Thermoanaerobacterales</taxon>
        <taxon>Thermoanaerobacteraceae</taxon>
        <taxon>Carboxydothermus</taxon>
    </lineage>
</organism>
<dbReference type="Pfam" id="PF01035">
    <property type="entry name" value="DNA_binding_1"/>
    <property type="match status" value="1"/>
</dbReference>
<sequence length="131" mass="14257">MECDVIITDYGYVAIAVSEKGVYAVSLPKATPNAALEEIGVEINPVKSELFCQTAELLKRYYAGEKVDFSFLPLDLSWALPFARKVYEKLRKIPYGATVTYGELAGLSGNPKAARAVGRAMATNKIPVIIP</sequence>
<dbReference type="GO" id="GO:0032259">
    <property type="term" value="P:methylation"/>
    <property type="evidence" value="ECO:0007669"/>
    <property type="project" value="UniProtKB-KW"/>
</dbReference>
<reference evidence="5" key="1">
    <citation type="submission" date="2016-12" db="EMBL/GenBank/DDBJ databases">
        <title>Draft Genome Sequences od Carboxydothermus pertinax and islandicus, Hydrogenogenic Carboxydotrophic Bacteria.</title>
        <authorList>
            <person name="Fukuyama Y."/>
            <person name="Ohmae K."/>
            <person name="Yoneda Y."/>
            <person name="Yoshida T."/>
            <person name="Sako Y."/>
        </authorList>
    </citation>
    <scope>NUCLEOTIDE SEQUENCE [LARGE SCALE GENOMIC DNA]</scope>
    <source>
        <strain evidence="5">SET</strain>
    </source>
</reference>
<dbReference type="InterPro" id="IPR014048">
    <property type="entry name" value="MethylDNA_cys_MeTrfase_DNA-bd"/>
</dbReference>
<dbReference type="InterPro" id="IPR036217">
    <property type="entry name" value="MethylDNA_cys_MeTrfase_DNAb"/>
</dbReference>
<dbReference type="AlphaFoldDB" id="A0A1L8D2X1"/>
<dbReference type="Gene3D" id="1.10.10.10">
    <property type="entry name" value="Winged helix-like DNA-binding domain superfamily/Winged helix DNA-binding domain"/>
    <property type="match status" value="1"/>
</dbReference>
<dbReference type="GO" id="GO:0006281">
    <property type="term" value="P:DNA repair"/>
    <property type="evidence" value="ECO:0007669"/>
    <property type="project" value="InterPro"/>
</dbReference>
<dbReference type="InterPro" id="IPR008332">
    <property type="entry name" value="MethylG_MeTrfase_N"/>
</dbReference>
<protein>
    <submittedName>
        <fullName evidence="4">Methylated-DNA-protein-cysteine methyltransferase, selenocysteine-containing</fullName>
    </submittedName>
</protein>
<dbReference type="CDD" id="cd06445">
    <property type="entry name" value="ATase"/>
    <property type="match status" value="1"/>
</dbReference>
<evidence type="ECO:0000259" key="3">
    <source>
        <dbReference type="Pfam" id="PF02870"/>
    </source>
</evidence>
<dbReference type="NCBIfam" id="TIGR00589">
    <property type="entry name" value="ogt"/>
    <property type="match status" value="1"/>
</dbReference>
<dbReference type="PANTHER" id="PTHR10815:SF13">
    <property type="entry name" value="METHYLATED-DNA--PROTEIN-CYSTEINE METHYLTRANSFERASE"/>
    <property type="match status" value="1"/>
</dbReference>
<dbReference type="EMBL" id="BDJL01000045">
    <property type="protein sequence ID" value="GAV25525.1"/>
    <property type="molecule type" value="Genomic_DNA"/>
</dbReference>
<keyword evidence="5" id="KW-1185">Reference proteome</keyword>
<dbReference type="PANTHER" id="PTHR10815">
    <property type="entry name" value="METHYLATED-DNA--PROTEIN-CYSTEINE METHYLTRANSFERASE"/>
    <property type="match status" value="1"/>
</dbReference>
<evidence type="ECO:0000256" key="1">
    <source>
        <dbReference type="ARBA" id="ARBA00022763"/>
    </source>
</evidence>